<dbReference type="PANTHER" id="PTHR45036">
    <property type="entry name" value="METHYLTRANSFERASE LIKE 7B"/>
    <property type="match status" value="1"/>
</dbReference>
<comment type="caution">
    <text evidence="2">The sequence shown here is derived from an EMBL/GenBank/DDBJ whole genome shotgun (WGS) entry which is preliminary data.</text>
</comment>
<evidence type="ECO:0000259" key="1">
    <source>
        <dbReference type="Pfam" id="PF08241"/>
    </source>
</evidence>
<sequence length="213" mass="23430">MFIRMTVRHPLFARRYPRVSDYEDAHGALAHRRELLAGAGGRVLEIGAGHGANFRHYPPAVRQVIAIEPEPRLRLLAERAAAHAPVPVRVHPGHAEHLPLPDHSVDAVVASQVLCSVRDVPRCLAEAARVLRPGGHLYFYEHIRSPRPDLARMQRALDLVWPLQGAGCHLARDTERAITDAGFAIDRARHFDFLIGGRPGPSSPRVIGTATIG</sequence>
<dbReference type="InterPro" id="IPR052356">
    <property type="entry name" value="Thiol_S-MT"/>
</dbReference>
<dbReference type="InterPro" id="IPR013216">
    <property type="entry name" value="Methyltransf_11"/>
</dbReference>
<keyword evidence="3" id="KW-1185">Reference proteome</keyword>
<proteinExistence type="predicted"/>
<evidence type="ECO:0000313" key="2">
    <source>
        <dbReference type="EMBL" id="MDP9869346.1"/>
    </source>
</evidence>
<keyword evidence="2" id="KW-0830">Ubiquinone</keyword>
<organism evidence="2 3">
    <name type="scientific">Streptosporangium brasiliense</name>
    <dbReference type="NCBI Taxonomy" id="47480"/>
    <lineage>
        <taxon>Bacteria</taxon>
        <taxon>Bacillati</taxon>
        <taxon>Actinomycetota</taxon>
        <taxon>Actinomycetes</taxon>
        <taxon>Streptosporangiales</taxon>
        <taxon>Streptosporangiaceae</taxon>
        <taxon>Streptosporangium</taxon>
    </lineage>
</organism>
<dbReference type="CDD" id="cd02440">
    <property type="entry name" value="AdoMet_MTases"/>
    <property type="match status" value="1"/>
</dbReference>
<dbReference type="Pfam" id="PF08241">
    <property type="entry name" value="Methyltransf_11"/>
    <property type="match status" value="1"/>
</dbReference>
<reference evidence="2 3" key="1">
    <citation type="submission" date="2023-07" db="EMBL/GenBank/DDBJ databases">
        <title>Sequencing the genomes of 1000 actinobacteria strains.</title>
        <authorList>
            <person name="Klenk H.-P."/>
        </authorList>
    </citation>
    <scope>NUCLEOTIDE SEQUENCE [LARGE SCALE GENOMIC DNA]</scope>
    <source>
        <strain evidence="2 3">DSM 44109</strain>
    </source>
</reference>
<dbReference type="InterPro" id="IPR029063">
    <property type="entry name" value="SAM-dependent_MTases_sf"/>
</dbReference>
<dbReference type="Gene3D" id="3.40.50.150">
    <property type="entry name" value="Vaccinia Virus protein VP39"/>
    <property type="match status" value="1"/>
</dbReference>
<dbReference type="SUPFAM" id="SSF53335">
    <property type="entry name" value="S-adenosyl-L-methionine-dependent methyltransferases"/>
    <property type="match status" value="1"/>
</dbReference>
<dbReference type="PANTHER" id="PTHR45036:SF1">
    <property type="entry name" value="METHYLTRANSFERASE LIKE 7A"/>
    <property type="match status" value="1"/>
</dbReference>
<name>A0ABT9RKK3_9ACTN</name>
<accession>A0ABT9RKK3</accession>
<evidence type="ECO:0000313" key="3">
    <source>
        <dbReference type="Proteomes" id="UP001230426"/>
    </source>
</evidence>
<dbReference type="Proteomes" id="UP001230426">
    <property type="component" value="Unassembled WGS sequence"/>
</dbReference>
<dbReference type="RefSeq" id="WP_306873176.1">
    <property type="nucleotide sequence ID" value="NZ_JAUSRB010000002.1"/>
</dbReference>
<feature type="domain" description="Methyltransferase type 11" evidence="1">
    <location>
        <begin position="44"/>
        <end position="139"/>
    </location>
</feature>
<protein>
    <submittedName>
        <fullName evidence="2">Ubiquinone/menaquinone biosynthesis C-methylase UbiE</fullName>
    </submittedName>
</protein>
<dbReference type="EMBL" id="JAUSRB010000002">
    <property type="protein sequence ID" value="MDP9869346.1"/>
    <property type="molecule type" value="Genomic_DNA"/>
</dbReference>
<gene>
    <name evidence="2" type="ORF">J2S55_008612</name>
</gene>